<evidence type="ECO:0000313" key="2">
    <source>
        <dbReference type="Proteomes" id="UP000555411"/>
    </source>
</evidence>
<dbReference type="Proteomes" id="UP000555411">
    <property type="component" value="Unassembled WGS sequence"/>
</dbReference>
<proteinExistence type="predicted"/>
<dbReference type="AlphaFoldDB" id="A0A842I8S9"/>
<gene>
    <name evidence="1" type="ORF">H7F16_13160</name>
</gene>
<comment type="caution">
    <text evidence="1">The sequence shown here is derived from an EMBL/GenBank/DDBJ whole genome shotgun (WGS) entry which is preliminary data.</text>
</comment>
<reference evidence="1 2" key="1">
    <citation type="journal article" date="2017" name="Int. J. Syst. Evol. Microbiol.">
        <title>Gemmobacter straminiformis sp. nov., isolated from an artificial fountain.</title>
        <authorList>
            <person name="Kang J.Y."/>
            <person name="Kim M.J."/>
            <person name="Chun J."/>
            <person name="Son K.P."/>
            <person name="Jahng K.Y."/>
        </authorList>
    </citation>
    <scope>NUCLEOTIDE SEQUENCE [LARGE SCALE GENOMIC DNA]</scope>
    <source>
        <strain evidence="1 2">CAM-8</strain>
    </source>
</reference>
<keyword evidence="2" id="KW-1185">Reference proteome</keyword>
<dbReference type="PROSITE" id="PS51257">
    <property type="entry name" value="PROKAR_LIPOPROTEIN"/>
    <property type="match status" value="1"/>
</dbReference>
<dbReference type="RefSeq" id="WP_185798060.1">
    <property type="nucleotide sequence ID" value="NZ_JACLQD010000003.1"/>
</dbReference>
<organism evidence="1 2">
    <name type="scientific">Paragemmobacter straminiformis</name>
    <dbReference type="NCBI Taxonomy" id="2045119"/>
    <lineage>
        <taxon>Bacteria</taxon>
        <taxon>Pseudomonadati</taxon>
        <taxon>Pseudomonadota</taxon>
        <taxon>Alphaproteobacteria</taxon>
        <taxon>Rhodobacterales</taxon>
        <taxon>Paracoccaceae</taxon>
        <taxon>Paragemmobacter</taxon>
    </lineage>
</organism>
<sequence length="93" mass="9738">MKGLVRTAGVIRAVALGGVVMVSVLGLSGCKEDKDEDEAVAATPAEVAADCQEGANKMFADDKAAEAAKFAKCMAKRLGDDWQEKNPELKPAE</sequence>
<accession>A0A842I8S9</accession>
<dbReference type="EMBL" id="JACLQD010000003">
    <property type="protein sequence ID" value="MBC2836462.1"/>
    <property type="molecule type" value="Genomic_DNA"/>
</dbReference>
<name>A0A842I8S9_9RHOB</name>
<evidence type="ECO:0000313" key="1">
    <source>
        <dbReference type="EMBL" id="MBC2836462.1"/>
    </source>
</evidence>
<protein>
    <submittedName>
        <fullName evidence="1">Uncharacterized protein</fullName>
    </submittedName>
</protein>